<proteinExistence type="predicted"/>
<evidence type="ECO:0000313" key="1">
    <source>
        <dbReference type="EMBL" id="CAK5090624.1"/>
    </source>
</evidence>
<comment type="caution">
    <text evidence="1">The sequence shown here is derived from an EMBL/GenBank/DDBJ whole genome shotgun (WGS) entry which is preliminary data.</text>
</comment>
<accession>A0ACB1AH61</accession>
<gene>
    <name evidence="1" type="ORF">MENTE1834_LOCUS38420</name>
</gene>
<protein>
    <submittedName>
        <fullName evidence="1">Uncharacterized protein</fullName>
    </submittedName>
</protein>
<organism evidence="1 2">
    <name type="scientific">Meloidogyne enterolobii</name>
    <name type="common">Root-knot nematode worm</name>
    <name type="synonym">Meloidogyne mayaguensis</name>
    <dbReference type="NCBI Taxonomy" id="390850"/>
    <lineage>
        <taxon>Eukaryota</taxon>
        <taxon>Metazoa</taxon>
        <taxon>Ecdysozoa</taxon>
        <taxon>Nematoda</taxon>
        <taxon>Chromadorea</taxon>
        <taxon>Rhabditida</taxon>
        <taxon>Tylenchina</taxon>
        <taxon>Tylenchomorpha</taxon>
        <taxon>Tylenchoidea</taxon>
        <taxon>Meloidogynidae</taxon>
        <taxon>Meloidogyninae</taxon>
        <taxon>Meloidogyne</taxon>
    </lineage>
</organism>
<dbReference type="EMBL" id="CAVMJV010000083">
    <property type="protein sequence ID" value="CAK5090624.1"/>
    <property type="molecule type" value="Genomic_DNA"/>
</dbReference>
<keyword evidence="2" id="KW-1185">Reference proteome</keyword>
<dbReference type="Proteomes" id="UP001497535">
    <property type="component" value="Unassembled WGS sequence"/>
</dbReference>
<name>A0ACB1AH61_MELEN</name>
<sequence>MKSKSIYNIALAVTILLLPLLEGKVNTTTADKGEKEVLQAEQDKRFVGLAKHLLKKDKVTLAKGSEPATTQEDYEKYKKLFPDACDVKLGEGAKKGEAGYIVVSYSKNSKAAQKGCTLDLYTNLKNKIEFKTSLKNDNGGGPEGCVKEDCDNYNDNVLPFAYSLPTILKDLINEGPIQGKSGKGCKSEICVEEKCIQKTGLELRWSRTTSFDIALVINPIGSPGYKKTSEQMKIFYGEPPEYPTVKVERTNYSVCFDSTEIIEYSNYNCTPDPAGNVLTPMTWEIIGAKSNQKKKHLLVFHLLPQKASRIIQWDPNNDNPKVKKFPPNGPECEELRILFSTDKYDLLTVVPSTTTTSTSTTTSTQTTTTTVTTTEEPKGSVTIIIVIVVVLLCSSCSGAIVYFVFMKKGGDSDGDKSKMDDKGTKSKKDDKGNKSKMDNDSNDKTTNSEAETNSKVKDAEEGKKEGTSSTAIEETKSMGKI</sequence>
<evidence type="ECO:0000313" key="2">
    <source>
        <dbReference type="Proteomes" id="UP001497535"/>
    </source>
</evidence>
<reference evidence="1" key="1">
    <citation type="submission" date="2023-11" db="EMBL/GenBank/DDBJ databases">
        <authorList>
            <person name="Poullet M."/>
        </authorList>
    </citation>
    <scope>NUCLEOTIDE SEQUENCE</scope>
    <source>
        <strain evidence="1">E1834</strain>
    </source>
</reference>